<dbReference type="InterPro" id="IPR013108">
    <property type="entry name" value="Amidohydro_3"/>
</dbReference>
<dbReference type="Gene3D" id="2.30.40.10">
    <property type="entry name" value="Urease, subunit C, domain 1"/>
    <property type="match status" value="1"/>
</dbReference>
<dbReference type="PANTHER" id="PTHR22642">
    <property type="entry name" value="IMIDAZOLONEPROPIONASE"/>
    <property type="match status" value="1"/>
</dbReference>
<dbReference type="EC" id="3.5.1.91" evidence="2"/>
<dbReference type="CDD" id="cd01300">
    <property type="entry name" value="YtcJ_like"/>
    <property type="match status" value="1"/>
</dbReference>
<dbReference type="Pfam" id="PF07969">
    <property type="entry name" value="Amidohydro_3"/>
    <property type="match status" value="1"/>
</dbReference>
<evidence type="ECO:0000313" key="3">
    <source>
        <dbReference type="Proteomes" id="UP000673821"/>
    </source>
</evidence>
<dbReference type="InterPro" id="IPR011059">
    <property type="entry name" value="Metal-dep_hydrolase_composite"/>
</dbReference>
<dbReference type="InterPro" id="IPR033932">
    <property type="entry name" value="YtcJ-like"/>
</dbReference>
<evidence type="ECO:0000313" key="2">
    <source>
        <dbReference type="EMBL" id="CAE6742697.1"/>
    </source>
</evidence>
<name>A0ABN7LI58_9BURK</name>
<sequence length="549" mass="59984">MTNFSHDTARDALRYRNCTFVNGAIYTGGKTPTFAECLAVRDGMIAYVGSRAGLPQALRNLEEIDLRGRMIVPGFTDSHAHPVEGFQLTCDADLGDAHSFDAIAHQVRECAALHPQRSWVMAGNVALDALGAQLNRTALDTMVSDRPLLLIGHDVHSGCLNSAALRTLGVSATTPNPEGGIYERDEHGEPTGVVHEAALYGLFRHLPQMGADESARALQKAQRQAHENGITGWFEAMVGQRLVDAYVRARDSGELKANVSLGLLVSPNMSLAPQIAKLIDWRHQYDGGRVRLHTAKIFIDGVLESHTGALLGNYEDADHNGAAHWDPAQLREAVFAADAAGFDLHFHTIGDRAVRMALDVLEALNDERGHCDRRAQLAHVQLIDPQDIPRFLETGAIASIQAVWGSVAPELQELYRHLLGEQRMSRHYAFGDLQRHGAMLSGGSDWPVSTQNPLVAIETALRRARPGDIDDIPFLPEQSVDLATMMQAYTHNSAYSLRFDDRAGQLSAGRPASLAVLTDDIREVSHHRIAEVATTMTLFEGETVHGNLD</sequence>
<dbReference type="RefSeq" id="WP_200658614.1">
    <property type="nucleotide sequence ID" value="NZ_CAJNAW010000003.1"/>
</dbReference>
<keyword evidence="3" id="KW-1185">Reference proteome</keyword>
<comment type="caution">
    <text evidence="2">The sequence shown here is derived from an EMBL/GenBank/DDBJ whole genome shotgun (WGS) entry which is preliminary data.</text>
</comment>
<dbReference type="Gene3D" id="3.10.310.70">
    <property type="match status" value="1"/>
</dbReference>
<dbReference type="Gene3D" id="3.20.20.140">
    <property type="entry name" value="Metal-dependent hydrolases"/>
    <property type="match status" value="1"/>
</dbReference>
<dbReference type="SUPFAM" id="SSF51556">
    <property type="entry name" value="Metallo-dependent hydrolases"/>
    <property type="match status" value="1"/>
</dbReference>
<dbReference type="GO" id="GO:0016787">
    <property type="term" value="F:hydrolase activity"/>
    <property type="evidence" value="ECO:0007669"/>
    <property type="project" value="UniProtKB-KW"/>
</dbReference>
<reference evidence="2 3" key="1">
    <citation type="submission" date="2021-02" db="EMBL/GenBank/DDBJ databases">
        <authorList>
            <person name="Vanwijnsberghe S."/>
        </authorList>
    </citation>
    <scope>NUCLEOTIDE SEQUENCE [LARGE SCALE GENOMIC DNA]</scope>
    <source>
        <strain evidence="2 3">R-69776</strain>
    </source>
</reference>
<organism evidence="2 3">
    <name type="scientific">Paraburkholderia nemoris</name>
    <dbReference type="NCBI Taxonomy" id="2793076"/>
    <lineage>
        <taxon>Bacteria</taxon>
        <taxon>Pseudomonadati</taxon>
        <taxon>Pseudomonadota</taxon>
        <taxon>Betaproteobacteria</taxon>
        <taxon>Burkholderiales</taxon>
        <taxon>Burkholderiaceae</taxon>
        <taxon>Paraburkholderia</taxon>
    </lineage>
</organism>
<keyword evidence="2" id="KW-0378">Hydrolase</keyword>
<dbReference type="Proteomes" id="UP000673821">
    <property type="component" value="Unassembled WGS sequence"/>
</dbReference>
<protein>
    <submittedName>
        <fullName evidence="2">N-substituted formamide deformylase</fullName>
        <ecNumber evidence="2">3.5.1.91</ecNumber>
    </submittedName>
</protein>
<gene>
    <name evidence="2" type="primary">nfdA_1</name>
    <name evidence="2" type="ORF">R69776_02536</name>
</gene>
<dbReference type="PANTHER" id="PTHR22642:SF20">
    <property type="entry name" value="AMIDOHYDROLASE 3 DOMAIN-CONTAINING PROTEIN"/>
    <property type="match status" value="1"/>
</dbReference>
<accession>A0ABN7LI58</accession>
<proteinExistence type="predicted"/>
<evidence type="ECO:0000259" key="1">
    <source>
        <dbReference type="Pfam" id="PF07969"/>
    </source>
</evidence>
<dbReference type="EMBL" id="CAJNBH010000006">
    <property type="protein sequence ID" value="CAE6742697.1"/>
    <property type="molecule type" value="Genomic_DNA"/>
</dbReference>
<dbReference type="InterPro" id="IPR032466">
    <property type="entry name" value="Metal_Hydrolase"/>
</dbReference>
<dbReference type="SUPFAM" id="SSF51338">
    <property type="entry name" value="Composite domain of metallo-dependent hydrolases"/>
    <property type="match status" value="1"/>
</dbReference>
<feature type="domain" description="Amidohydrolase 3" evidence="1">
    <location>
        <begin position="62"/>
        <end position="545"/>
    </location>
</feature>